<dbReference type="Proteomes" id="UP001501725">
    <property type="component" value="Unassembled WGS sequence"/>
</dbReference>
<keyword evidence="4" id="KW-1185">Reference proteome</keyword>
<feature type="domain" description="Secretion system C-terminal sorting" evidence="2">
    <location>
        <begin position="3742"/>
        <end position="3813"/>
    </location>
</feature>
<dbReference type="InterPro" id="IPR011635">
    <property type="entry name" value="CARDB"/>
</dbReference>
<evidence type="ECO:0000313" key="4">
    <source>
        <dbReference type="Proteomes" id="UP001501725"/>
    </source>
</evidence>
<dbReference type="Pfam" id="PF18962">
    <property type="entry name" value="Por_Secre_tail"/>
    <property type="match status" value="1"/>
</dbReference>
<feature type="domain" description="CARDB" evidence="1">
    <location>
        <begin position="1847"/>
        <end position="1951"/>
    </location>
</feature>
<dbReference type="Pfam" id="PF07705">
    <property type="entry name" value="CARDB"/>
    <property type="match status" value="3"/>
</dbReference>
<dbReference type="EMBL" id="BAABGY010000005">
    <property type="protein sequence ID" value="GAA4324444.1"/>
    <property type="molecule type" value="Genomic_DNA"/>
</dbReference>
<feature type="domain" description="CARDB" evidence="1">
    <location>
        <begin position="2560"/>
        <end position="2647"/>
    </location>
</feature>
<reference evidence="4" key="1">
    <citation type="journal article" date="2019" name="Int. J. Syst. Evol. Microbiol.">
        <title>The Global Catalogue of Microorganisms (GCM) 10K type strain sequencing project: providing services to taxonomists for standard genome sequencing and annotation.</title>
        <authorList>
            <consortium name="The Broad Institute Genomics Platform"/>
            <consortium name="The Broad Institute Genome Sequencing Center for Infectious Disease"/>
            <person name="Wu L."/>
            <person name="Ma J."/>
        </authorList>
    </citation>
    <scope>NUCLEOTIDE SEQUENCE [LARGE SCALE GENOMIC DNA]</scope>
    <source>
        <strain evidence="4">JCM 17919</strain>
    </source>
</reference>
<dbReference type="InterPro" id="IPR026444">
    <property type="entry name" value="Secre_tail"/>
</dbReference>
<dbReference type="InterPro" id="IPR013783">
    <property type="entry name" value="Ig-like_fold"/>
</dbReference>
<name>A0ABP8GHG5_9BACT</name>
<proteinExistence type="predicted"/>
<evidence type="ECO:0000259" key="1">
    <source>
        <dbReference type="Pfam" id="PF07705"/>
    </source>
</evidence>
<protein>
    <recommendedName>
        <fullName evidence="5">T9SS type A sorting domain-containing protein</fullName>
    </recommendedName>
</protein>
<dbReference type="Gene3D" id="2.60.40.10">
    <property type="entry name" value="Immunoglobulins"/>
    <property type="match status" value="6"/>
</dbReference>
<evidence type="ECO:0000313" key="3">
    <source>
        <dbReference type="EMBL" id="GAA4324444.1"/>
    </source>
</evidence>
<comment type="caution">
    <text evidence="3">The sequence shown here is derived from an EMBL/GenBank/DDBJ whole genome shotgun (WGS) entry which is preliminary data.</text>
</comment>
<gene>
    <name evidence="3" type="ORF">GCM10023184_11820</name>
</gene>
<evidence type="ECO:0008006" key="5">
    <source>
        <dbReference type="Google" id="ProtNLM"/>
    </source>
</evidence>
<evidence type="ECO:0000259" key="2">
    <source>
        <dbReference type="Pfam" id="PF18962"/>
    </source>
</evidence>
<feature type="domain" description="CARDB" evidence="1">
    <location>
        <begin position="2313"/>
        <end position="2416"/>
    </location>
</feature>
<sequence>MLTLLAACFSQAQTVETGTVYPAQLCAGTTVNVPFTATGTFDTANVFTAQLSSSSGSFASPVSIGALAGTASGVISATIPSGAAGNGFRIRVVASHPATTGTDNGGDLSVSLAPSINVSGATTVCPGASSVLVASGATAYSWSPAPLPVDAASGNARLAVGLRRLSSTYTGAVIRLRRSSDGAESDFGTSGADLDAAAISAWLAGANGFCVRLYDQSGSGNDVVQSNVANQPQLVLTGTSNNRPALVFNTSQYMRNTTNFTPPYTTTFMARQTGGARGRVLSSVSNNWLLGWWSSYRSMAHFDAWLHLGYQPGDNSRYVYSGNSNGTVAEFYENGTMLNANNGGLSGPNGIQLNGSGWYGEYADCEFYDVVVYNAVLAPSVRSSVESSMWQYYQSPNQFFVNLSANETKQYTVTGSTPGCAASSQTVTVSNSVPGNPAQFGDNEWKVYAWNAGHYYDNGASWRVSYSGFYTATGLNFNSQNDWGPGASPSSAPGYQGCAVNADYHSWSARRKGFPCGYYRISIPSHDEYAKVFINGVQVYYSCCSNTNVWTGYLNDTSTVEFSVTEGGGSSFGSLQFTIVPEISMTYPVLSRCNSEGPVSPTVVAPANSPAGRFTAAPAGLVIDSLTGAVDPVASAPGDYTVTYTVDLAGCGTHTVTATAPINIRYSQGDPAEFGINAWRVYAWNSGQYYDQGTSWNMSYSGFFIDSAVNHNSQNFWGASASPSSAAGYQGCPVRVDNHSWSAKRKGFPCGYYRITLPAHDDYAQVFVNGVLVYNTCCSSGNVWTGYLNDTSTVVFRVTEGGGSSYGSINFTIVPAATFSYPATTYCSSANPLTPTITEAPGGSNGYFYATPAGLSIDSTTGVVTPGSSQGGTYTIYYHRAFGSNCGPDTVRATTTMTITQTAGNPTVFGSNEWRVYGWNGGTSHNDGNSWNLNYAGYYIDTTLAFKTHARWPGHASPSAVSPYPGMPQTGWQGCGVNWDNHSWSAKRTGFPCGYYQIDITDHDDEAELWVNGERVWRHQGCCDSHGNVWRGYLNDTSRIEFRATEGGGGSNGGLNFTRIAPASISYPLSPYCNTGGTAPVTRTGDSTGTYSAPAGLSINASTGAVNLNASTPGTHVVTYTLPGINGCPPISVTTNIVISAAPSASISYSQPAFCTSGGTIQVTRDGSGGGVYSAAPSGLALDTATGAINLGSSTPGIYTVTYLIPATGDCASYTNTTQVTVSAPASASIAYPSTTFCTNQDSVTVQLTGTPGGNFYHYAGYSLNAQTGTLYPAQSYASSHYIYYEVSTPGCPMYTTYTYVQIITAPTATIAYSNSPYYVGGGVVSVSQTGTSGGTYSATPNGLGINTTTGAVNLNISSVGTYVVSYTLPSGACPGTVATDTVEILATASAQISYNGNPFCSNLGIVTVLQTGINGGTYSALPAGLSLNATTGDINVGTSTPGTYTITYYVPAAPGRNEVTATTNITITAVPQATIAYGGSPYCTNAGIVNVTHTGTTGGTYTSAPAGLTLHSGNGSISTSASTPGTYTVTYTVPASGGCPQFSTSAQVTISGPGATLDAVAGQTVCNGASTSPVVFTGGAAGTTYTWTNNAPSIGLAASGTGDIPSFTAINSGSGSIVASIVVTPVSPDPNACPGQSRTFSITVMGTPAASIQGGDGTLCGGHATTLTASPAGAQYLWSTGATTQSIPVSASGIYTVTVTGANGCSATASKTVTFSANNAPTLSYSGATSFTSAVVSPASGTPTTLYRFEVRYTDADGDLPQSNTIKLLLDYQGNGSYTDGNDRLYYLSAKDPSDNNVTDGKDYYFVTDALPASANWHTRIEATDMQGCSAAFGPFAGPVVLPRVDITIFANDITFSVAHPDTSSQQTVYATIHNNSGRDATNFTVRLLNQNDPTTTYPDITVPFLSGSNGAIQVSWNITTPSNPSWCPMQVIIDQGNALDESNELDNQAIRPFINGEFNLPGDIAITAAPAPASVHVNNSVSIHGKAWYRNTAVQLQDSSCAGATVTVKIIETGQTISSYTNSLGQYGVTFSAPATPGTYHVSVTITDYTLEGDTTTQFSTFFVPCVAPDLVSDVNLSPGTVTPQFPAFNTRYIVVGDQLTGTAVVANNGNTASAPSVLHLNLPDGTPVPGPFNIPALSPNAAQPVSLPAMQFNTVGTTYIQTEADHTNSNAENCSGYGESNNTDAQTIVVLPAQPDIAAENAQYAYINTNNCSPFPSASYIVRNLGGMPTGSFQAKLTVRQGATVVAELFQTVSNIDPLWSRSISFPYVHSGATGLYTLTLDCDLPHAVAEYNEGNNSTAFQVNVVSCTADLTVYGCGNLNVDPVDPQSPGTISITAQLVNSGQVPVSGPIVVRFNVAGTLYHTTWNGTLSPGNSVPVTISAATPAHGDNTLIVTVDAGAALAESNEHNNTATEKLCTEFSLTNTSCGLGQYMSHAAPINNAVPIRMGLVNSGLYKASSADVRFELSGPGISGWLHLGTASTAIGSNCGCPVGVGLPNPYVFTQTGQYVLRVIADPGGEYTECNEGNNVLLHTINVYQPKPDYLTRSEFIAPSKLNPDVDEPISIDISYRNQGVSGFDSFWVLAKVNNDALDSVRVPGMAAGTLNTVHMARTWSSSLRGVHVIRAIVDKHQEVDENDELNNEATRAIVVGHAPNLLFQTFEVNNTAPAAGTDLTLHAVIKNAGASDCVASLQFFYLDNNQQEVLITQRSITVDSADTLDVVANWRVTDANTRIIARIVNGNPLEYNLDDNEDTVAIGSMSISATASPASCGNVADGVARVHIDGGVAPYQRMWSNGSTGDSIVVGPGVYSVTVVDQEGTVRTASIQVTTGVACNTITTFIEGGDFCAGSGIAVEYEVTGTFGAGNQFIAQLSDSSGSFANPVAIGSANGTGNGQINAAIPAGTLPGTNYRIRVVSTSPATTGADNGYSFAINTAVSATIAYNGAPFCTGSGSIAVTRTGTSGGTYSAPAGLSINASTGAINPGSSQPGSYTVTYTVAASGSCPAFSTSTQVTLSAPPSAGIAYSGSPYCASGTAAVSVTGATGGTFSSTAGLSLDAGSGAINLGTSQPGAYVVTYTLAASGQCPQVQATAPVIINPVPDVQPVSSQTVRNGALTGAVSFSGSVAGTAYNWTNSQPTIGLAASGSGNIASFAAVNNGATPVTATFSVTPAYTAHGGTCTGTPQAFTITVNPFTPATIAYAGSPYCARGVAAPVIGGVSGGTFSAAAGLSIDPANGVIDLAGSTPGTYTVSYAYTSYGYHEVATETVTVLPLPSVNAVSNEVVCAGTTIGTTVFSGTGASYTWTNDNSAIGLAATGTGNIPAFTAQNGTTGSLVANLTVTAVTGACTSKPMTFRITVKPTPTVSMPSGQVVCAGTATTAVALTGSLGAAATYTWTNDNNATGLPASGTGSVPSVTAVNNTGSTQTSTITVTPISGGCTGASGTFAITVHPSAGTIAYTGSPYCATGWAYVQHSGSTGGTFTAAPGGLAIDPATGAANLALSNPGTYTVTYTVGAGGAGCSNVATTQLVLNGATSVNTIGGKVFCAGVTTSAIPFTGTAASYSWSNNNTAIGLAASGTGTSLPSFVTVNNGTSSISGTVTVTPLGSAGCPSGKPITFRIIVHPKVVVAAVPVQVYCRGVNTAPVTFTSNVPTTTFSWSRTPAAIGLANSGTGNISSFLTQNATASTLMSTVTVTGIANKCPGAPVTFQFQVGNCVTQSGGMGAGGEATARTASALPNVVIGPNPTDRRVTLFLEGKTAATYTVRLLDGNGMSLQKPATFTGNSYTLDLSGLAAGTYFVQLTDPKTGESLQRKVIKF</sequence>
<accession>A0ABP8GHG5</accession>
<organism evidence="3 4">
    <name type="scientific">Flaviaesturariibacter amylovorans</name>
    <dbReference type="NCBI Taxonomy" id="1084520"/>
    <lineage>
        <taxon>Bacteria</taxon>
        <taxon>Pseudomonadati</taxon>
        <taxon>Bacteroidota</taxon>
        <taxon>Chitinophagia</taxon>
        <taxon>Chitinophagales</taxon>
        <taxon>Chitinophagaceae</taxon>
        <taxon>Flaviaestuariibacter</taxon>
    </lineage>
</organism>
<dbReference type="NCBIfam" id="TIGR04183">
    <property type="entry name" value="Por_Secre_tail"/>
    <property type="match status" value="1"/>
</dbReference>